<dbReference type="Gene3D" id="1.10.287.1260">
    <property type="match status" value="1"/>
</dbReference>
<dbReference type="GO" id="GO:0008381">
    <property type="term" value="F:mechanosensitive monoatomic ion channel activity"/>
    <property type="evidence" value="ECO:0007669"/>
    <property type="project" value="UniProtKB-ARBA"/>
</dbReference>
<evidence type="ECO:0000313" key="11">
    <source>
        <dbReference type="EMBL" id="KAA1188241.1"/>
    </source>
</evidence>
<name>A0A5B0WQ07_9GAMM</name>
<dbReference type="Pfam" id="PF00924">
    <property type="entry name" value="MS_channel_2nd"/>
    <property type="match status" value="1"/>
</dbReference>
<evidence type="ECO:0000259" key="8">
    <source>
        <dbReference type="Pfam" id="PF00924"/>
    </source>
</evidence>
<dbReference type="Pfam" id="PF21082">
    <property type="entry name" value="MS_channel_3rd"/>
    <property type="match status" value="1"/>
</dbReference>
<comment type="similarity">
    <text evidence="2">Belongs to the MscS (TC 1.A.23) family.</text>
</comment>
<feature type="domain" description="Mechanosensitive ion channel MscS C-terminal" evidence="9">
    <location>
        <begin position="262"/>
        <end position="345"/>
    </location>
</feature>
<dbReference type="Gene3D" id="3.30.70.100">
    <property type="match status" value="1"/>
</dbReference>
<dbReference type="PANTHER" id="PTHR43634:SF2">
    <property type="entry name" value="LOW CONDUCTANCE MECHANOSENSITIVE CHANNEL YNAI"/>
    <property type="match status" value="1"/>
</dbReference>
<evidence type="ECO:0000256" key="1">
    <source>
        <dbReference type="ARBA" id="ARBA00004651"/>
    </source>
</evidence>
<dbReference type="InterPro" id="IPR049278">
    <property type="entry name" value="MS_channel_C"/>
</dbReference>
<dbReference type="GO" id="GO:0005886">
    <property type="term" value="C:plasma membrane"/>
    <property type="evidence" value="ECO:0007669"/>
    <property type="project" value="UniProtKB-SubCell"/>
</dbReference>
<dbReference type="InterPro" id="IPR045042">
    <property type="entry name" value="YnaI-like"/>
</dbReference>
<feature type="transmembrane region" description="Helical" evidence="7">
    <location>
        <begin position="162"/>
        <end position="182"/>
    </location>
</feature>
<gene>
    <name evidence="11" type="ORF">F0M18_19635</name>
</gene>
<keyword evidence="6 7" id="KW-0472">Membrane</keyword>
<evidence type="ECO:0000259" key="9">
    <source>
        <dbReference type="Pfam" id="PF21082"/>
    </source>
</evidence>
<evidence type="ECO:0000256" key="3">
    <source>
        <dbReference type="ARBA" id="ARBA00022475"/>
    </source>
</evidence>
<feature type="transmembrane region" description="Helical" evidence="7">
    <location>
        <begin position="63"/>
        <end position="81"/>
    </location>
</feature>
<keyword evidence="3" id="KW-1003">Cell membrane</keyword>
<evidence type="ECO:0000256" key="2">
    <source>
        <dbReference type="ARBA" id="ARBA00008017"/>
    </source>
</evidence>
<dbReference type="RefSeq" id="WP_149613161.1">
    <property type="nucleotide sequence ID" value="NZ_VTUX01000011.1"/>
</dbReference>
<feature type="domain" description="Mechanosensitive ion channel MscS" evidence="8">
    <location>
        <begin position="184"/>
        <end position="253"/>
    </location>
</feature>
<dbReference type="InterPro" id="IPR011014">
    <property type="entry name" value="MscS_channel_TM-2"/>
</dbReference>
<dbReference type="AlphaFoldDB" id="A0A5B0WQ07"/>
<comment type="caution">
    <text evidence="11">The sequence shown here is derived from an EMBL/GenBank/DDBJ whole genome shotgun (WGS) entry which is preliminary data.</text>
</comment>
<feature type="transmembrane region" description="Helical" evidence="7">
    <location>
        <begin position="22"/>
        <end position="42"/>
    </location>
</feature>
<organism evidence="11 12">
    <name type="scientific">Pseudohalioglobus sediminis</name>
    <dbReference type="NCBI Taxonomy" id="2606449"/>
    <lineage>
        <taxon>Bacteria</taxon>
        <taxon>Pseudomonadati</taxon>
        <taxon>Pseudomonadota</taxon>
        <taxon>Gammaproteobacteria</taxon>
        <taxon>Cellvibrionales</taxon>
        <taxon>Halieaceae</taxon>
        <taxon>Pseudohalioglobus</taxon>
    </lineage>
</organism>
<dbReference type="SUPFAM" id="SSF82689">
    <property type="entry name" value="Mechanosensitive channel protein MscS (YggB), C-terminal domain"/>
    <property type="match status" value="1"/>
</dbReference>
<evidence type="ECO:0000259" key="10">
    <source>
        <dbReference type="Pfam" id="PF21088"/>
    </source>
</evidence>
<accession>A0A5B0WQ07</accession>
<comment type="subcellular location">
    <subcellularLocation>
        <location evidence="1">Cell membrane</location>
        <topology evidence="1">Multi-pass membrane protein</topology>
    </subcellularLocation>
</comment>
<dbReference type="SUPFAM" id="SSF50182">
    <property type="entry name" value="Sm-like ribonucleoproteins"/>
    <property type="match status" value="1"/>
</dbReference>
<feature type="domain" description="Mechanosensitive ion channel transmembrane helices 2/3" evidence="10">
    <location>
        <begin position="143"/>
        <end position="183"/>
    </location>
</feature>
<dbReference type="Proteomes" id="UP000323708">
    <property type="component" value="Unassembled WGS sequence"/>
</dbReference>
<keyword evidence="12" id="KW-1185">Reference proteome</keyword>
<dbReference type="PANTHER" id="PTHR43634">
    <property type="entry name" value="OW CONDUCTANCE MECHANOSENSITIVE CHANNEL"/>
    <property type="match status" value="1"/>
</dbReference>
<evidence type="ECO:0000256" key="7">
    <source>
        <dbReference type="SAM" id="Phobius"/>
    </source>
</evidence>
<evidence type="ECO:0000256" key="6">
    <source>
        <dbReference type="ARBA" id="ARBA00023136"/>
    </source>
</evidence>
<keyword evidence="5 7" id="KW-1133">Transmembrane helix</keyword>
<dbReference type="Gene3D" id="2.30.30.60">
    <property type="match status" value="1"/>
</dbReference>
<dbReference type="SUPFAM" id="SSF82861">
    <property type="entry name" value="Mechanosensitive channel protein MscS (YggB), transmembrane region"/>
    <property type="match status" value="1"/>
</dbReference>
<dbReference type="InterPro" id="IPR010920">
    <property type="entry name" value="LSM_dom_sf"/>
</dbReference>
<dbReference type="Pfam" id="PF21088">
    <property type="entry name" value="MS_channel_1st"/>
    <property type="match status" value="1"/>
</dbReference>
<feature type="transmembrane region" description="Helical" evidence="7">
    <location>
        <begin position="93"/>
        <end position="114"/>
    </location>
</feature>
<reference evidence="11 12" key="1">
    <citation type="submission" date="2019-09" db="EMBL/GenBank/DDBJ databases">
        <authorList>
            <person name="Chen X.-Y."/>
        </authorList>
    </citation>
    <scope>NUCLEOTIDE SEQUENCE [LARGE SCALE GENOMIC DNA]</scope>
    <source>
        <strain evidence="11 12">NY5</strain>
    </source>
</reference>
<dbReference type="PROSITE" id="PS01246">
    <property type="entry name" value="UPF0003"/>
    <property type="match status" value="1"/>
</dbReference>
<sequence length="367" mass="40853">MSDLDTRLQSLASTLGLHTESMAVLLLLCAGVAAHLLLGYLVRRLHRAVEANSYNWDDVVVTALARPLRVVLWVVVGYIALDIYTVGEGWQDYLVTMYDTLLVVLLAWFLHRLIGGAEQELLSTHYGDSGSTDKATVRAVAQLLRVAMWVIAGLMILQSVGVSISGLLAFGGIGGIAVGFAAKDLLANFFGGLSIYLDRPFTTGDWIRSPDKQIEGTVEDIGWRLTRIRTFDQRPLYVPNAIFSQIAVENPSRMHNRRIYETIGIRYQDADKMGTIVQQVKAMLQAHEDLDLSRTLIVNFVAFGPSSLDFFIYTFTKTTVWVEFHEIKQDVLLKTLEIIHANGADVAFPTQTLHVEQVLQMGPEQSE</sequence>
<protein>
    <submittedName>
        <fullName evidence="11">Mechanosensitive ion channel family protein</fullName>
    </submittedName>
</protein>
<keyword evidence="4 7" id="KW-0812">Transmembrane</keyword>
<dbReference type="InterPro" id="IPR049142">
    <property type="entry name" value="MS_channel_1st"/>
</dbReference>
<dbReference type="InterPro" id="IPR023408">
    <property type="entry name" value="MscS_beta-dom_sf"/>
</dbReference>
<dbReference type="InterPro" id="IPR006686">
    <property type="entry name" value="MscS_channel_CS"/>
</dbReference>
<dbReference type="InterPro" id="IPR011066">
    <property type="entry name" value="MscS_channel_C_sf"/>
</dbReference>
<evidence type="ECO:0000256" key="5">
    <source>
        <dbReference type="ARBA" id="ARBA00022989"/>
    </source>
</evidence>
<evidence type="ECO:0000256" key="4">
    <source>
        <dbReference type="ARBA" id="ARBA00022692"/>
    </source>
</evidence>
<dbReference type="EMBL" id="VTUX01000011">
    <property type="protein sequence ID" value="KAA1188241.1"/>
    <property type="molecule type" value="Genomic_DNA"/>
</dbReference>
<evidence type="ECO:0000313" key="12">
    <source>
        <dbReference type="Proteomes" id="UP000323708"/>
    </source>
</evidence>
<dbReference type="InterPro" id="IPR006685">
    <property type="entry name" value="MscS_channel_2nd"/>
</dbReference>
<proteinExistence type="inferred from homology"/>